<reference evidence="1" key="1">
    <citation type="submission" date="2014-12" db="EMBL/GenBank/DDBJ databases">
        <authorList>
            <person name="Huang H.-H."/>
            <person name="Chen S.-C."/>
            <person name="Lai M.-C."/>
        </authorList>
    </citation>
    <scope>NUCLEOTIDE SEQUENCE</scope>
    <source>
        <strain evidence="1">K1F9705b</strain>
    </source>
</reference>
<keyword evidence="2" id="KW-1185">Reference proteome</keyword>
<dbReference type="RefSeq" id="WP_211531079.1">
    <property type="nucleotide sequence ID" value="NZ_JWHL01000012.1"/>
</dbReference>
<dbReference type="OrthoDB" id="384115at2157"/>
<comment type="caution">
    <text evidence="1">The sequence shown here is derived from an EMBL/GenBank/DDBJ whole genome shotgun (WGS) entry which is preliminary data.</text>
</comment>
<evidence type="ECO:0000313" key="1">
    <source>
        <dbReference type="EMBL" id="MBR1369374.1"/>
    </source>
</evidence>
<gene>
    <name evidence="1" type="ORF">RJ53_07660</name>
</gene>
<proteinExistence type="predicted"/>
<organism evidence="1 2">
    <name type="scientific">Methanocalculus chunghsingensis</name>
    <dbReference type="NCBI Taxonomy" id="156457"/>
    <lineage>
        <taxon>Archaea</taxon>
        <taxon>Methanobacteriati</taxon>
        <taxon>Methanobacteriota</taxon>
        <taxon>Stenosarchaea group</taxon>
        <taxon>Methanomicrobia</taxon>
        <taxon>Methanomicrobiales</taxon>
        <taxon>Methanocalculaceae</taxon>
        <taxon>Methanocalculus</taxon>
    </lineage>
</organism>
<protein>
    <submittedName>
        <fullName evidence="1">Uncharacterized protein</fullName>
    </submittedName>
</protein>
<name>A0A8J7W6S1_9EURY</name>
<evidence type="ECO:0000313" key="2">
    <source>
        <dbReference type="Proteomes" id="UP000730161"/>
    </source>
</evidence>
<accession>A0A8J7W6S1</accession>
<dbReference type="Proteomes" id="UP000730161">
    <property type="component" value="Unassembled WGS sequence"/>
</dbReference>
<dbReference type="EMBL" id="JWHL01000012">
    <property type="protein sequence ID" value="MBR1369374.1"/>
    <property type="molecule type" value="Genomic_DNA"/>
</dbReference>
<sequence length="109" mass="12763">MPDVARGEIGRRVFQLKKEKSVEEAMAIIRNSIAQEWRSLSEEDIQYIRRMLGDLWIYIDRTTWEQYSFSMLTCHDVGIIIRTGRFVSDGRMQEKAAVEEIARLLSSHV</sequence>
<dbReference type="AlphaFoldDB" id="A0A8J7W6S1"/>